<evidence type="ECO:0000256" key="1">
    <source>
        <dbReference type="SAM" id="MobiDB-lite"/>
    </source>
</evidence>
<dbReference type="STRING" id="196164.gene:10743116"/>
<evidence type="ECO:0000313" key="3">
    <source>
        <dbReference type="Proteomes" id="UP000001409"/>
    </source>
</evidence>
<accession>C8NJM3</accession>
<dbReference type="Proteomes" id="UP000001409">
    <property type="component" value="Chromosome"/>
</dbReference>
<proteinExistence type="predicted"/>
<dbReference type="HOGENOM" id="CLU_2933528_0_0_11"/>
<feature type="region of interest" description="Disordered" evidence="1">
    <location>
        <begin position="1"/>
        <end position="60"/>
    </location>
</feature>
<name>Q8FM39_COREF</name>
<protein>
    <submittedName>
        <fullName evidence="2">Uncharacterized protein</fullName>
    </submittedName>
</protein>
<dbReference type="EMBL" id="BA000035">
    <property type="protein sequence ID" value="BAC19478.1"/>
    <property type="molecule type" value="Genomic_DNA"/>
</dbReference>
<keyword evidence="3" id="KW-1185">Reference proteome</keyword>
<organism evidence="2 3">
    <name type="scientific">Corynebacterium efficiens (strain DSM 44549 / YS-314 / AJ 12310 / JCM 11189 / NBRC 100395)</name>
    <dbReference type="NCBI Taxonomy" id="196164"/>
    <lineage>
        <taxon>Bacteria</taxon>
        <taxon>Bacillati</taxon>
        <taxon>Actinomycetota</taxon>
        <taxon>Actinomycetes</taxon>
        <taxon>Mycobacteriales</taxon>
        <taxon>Corynebacteriaceae</taxon>
        <taxon>Corynebacterium</taxon>
    </lineage>
</organism>
<dbReference type="AlphaFoldDB" id="Q8FM39"/>
<accession>Q8FM39</accession>
<reference evidence="2 3" key="1">
    <citation type="journal article" date="2003" name="Genome Res.">
        <title>Comparative complete genome sequence analysis of the amino acid replacements responsible for the thermostability of Corynebacterium efficiens.</title>
        <authorList>
            <person name="Nishio Y."/>
            <person name="Nakamura Y."/>
            <person name="Kawarabayasi Y."/>
            <person name="Usuda Y."/>
            <person name="Kimura E."/>
            <person name="Sugimoto S."/>
            <person name="Matsui K."/>
            <person name="Yamagishi A."/>
            <person name="Kikuchi H."/>
            <person name="Ikeo K."/>
            <person name="Gojobori T."/>
        </authorList>
    </citation>
    <scope>NUCLEOTIDE SEQUENCE [LARGE SCALE GENOMIC DNA]</scope>
    <source>
        <strain evidence="3">DSM 44549 / YS-314 / AJ 12310 / JCM 11189 / NBRC 100395</strain>
    </source>
</reference>
<sequence length="60" mass="6336">MAPGKPPDDPDVGPRLTLNGVEVEAGLPSRCSGGRWRGEEQRQGDAGVLPRSLPVSPPFE</sequence>
<evidence type="ECO:0000313" key="2">
    <source>
        <dbReference type="EMBL" id="BAC19478.1"/>
    </source>
</evidence>
<dbReference type="KEGG" id="cef:CE2668"/>